<organism evidence="2 3">
    <name type="scientific">Phascolomyces articulosus</name>
    <dbReference type="NCBI Taxonomy" id="60185"/>
    <lineage>
        <taxon>Eukaryota</taxon>
        <taxon>Fungi</taxon>
        <taxon>Fungi incertae sedis</taxon>
        <taxon>Mucoromycota</taxon>
        <taxon>Mucoromycotina</taxon>
        <taxon>Mucoromycetes</taxon>
        <taxon>Mucorales</taxon>
        <taxon>Lichtheimiaceae</taxon>
        <taxon>Phascolomyces</taxon>
    </lineage>
</organism>
<protein>
    <submittedName>
        <fullName evidence="2">Uncharacterized protein</fullName>
    </submittedName>
</protein>
<name>A0AAD5PH45_9FUNG</name>
<feature type="transmembrane region" description="Helical" evidence="1">
    <location>
        <begin position="6"/>
        <end position="24"/>
    </location>
</feature>
<sequence>MGGCFLIKIGYCPSACMHWFFSYFPITIQQKKIPHLYYTTRVISLVFYYYYVVTLHLS</sequence>
<reference evidence="2" key="1">
    <citation type="journal article" date="2022" name="IScience">
        <title>Evolution of zygomycete secretomes and the origins of terrestrial fungal ecologies.</title>
        <authorList>
            <person name="Chang Y."/>
            <person name="Wang Y."/>
            <person name="Mondo S."/>
            <person name="Ahrendt S."/>
            <person name="Andreopoulos W."/>
            <person name="Barry K."/>
            <person name="Beard J."/>
            <person name="Benny G.L."/>
            <person name="Blankenship S."/>
            <person name="Bonito G."/>
            <person name="Cuomo C."/>
            <person name="Desiro A."/>
            <person name="Gervers K.A."/>
            <person name="Hundley H."/>
            <person name="Kuo A."/>
            <person name="LaButti K."/>
            <person name="Lang B.F."/>
            <person name="Lipzen A."/>
            <person name="O'Donnell K."/>
            <person name="Pangilinan J."/>
            <person name="Reynolds N."/>
            <person name="Sandor L."/>
            <person name="Smith M.E."/>
            <person name="Tsang A."/>
            <person name="Grigoriev I.V."/>
            <person name="Stajich J.E."/>
            <person name="Spatafora J.W."/>
        </authorList>
    </citation>
    <scope>NUCLEOTIDE SEQUENCE</scope>
    <source>
        <strain evidence="2">RSA 2281</strain>
    </source>
</reference>
<dbReference type="EMBL" id="JAIXMP010000006">
    <property type="protein sequence ID" value="KAI9271478.1"/>
    <property type="molecule type" value="Genomic_DNA"/>
</dbReference>
<feature type="transmembrane region" description="Helical" evidence="1">
    <location>
        <begin position="36"/>
        <end position="53"/>
    </location>
</feature>
<gene>
    <name evidence="2" type="ORF">BDA99DRAFT_500203</name>
</gene>
<evidence type="ECO:0000313" key="2">
    <source>
        <dbReference type="EMBL" id="KAI9271478.1"/>
    </source>
</evidence>
<evidence type="ECO:0000256" key="1">
    <source>
        <dbReference type="SAM" id="Phobius"/>
    </source>
</evidence>
<keyword evidence="1" id="KW-1133">Transmembrane helix</keyword>
<keyword evidence="3" id="KW-1185">Reference proteome</keyword>
<evidence type="ECO:0000313" key="3">
    <source>
        <dbReference type="Proteomes" id="UP001209540"/>
    </source>
</evidence>
<dbReference type="Proteomes" id="UP001209540">
    <property type="component" value="Unassembled WGS sequence"/>
</dbReference>
<dbReference type="AlphaFoldDB" id="A0AAD5PH45"/>
<proteinExistence type="predicted"/>
<accession>A0AAD5PH45</accession>
<keyword evidence="1" id="KW-0812">Transmembrane</keyword>
<reference evidence="2" key="2">
    <citation type="submission" date="2023-02" db="EMBL/GenBank/DDBJ databases">
        <authorList>
            <consortium name="DOE Joint Genome Institute"/>
            <person name="Mondo S.J."/>
            <person name="Chang Y."/>
            <person name="Wang Y."/>
            <person name="Ahrendt S."/>
            <person name="Andreopoulos W."/>
            <person name="Barry K."/>
            <person name="Beard J."/>
            <person name="Benny G.L."/>
            <person name="Blankenship S."/>
            <person name="Bonito G."/>
            <person name="Cuomo C."/>
            <person name="Desiro A."/>
            <person name="Gervers K.A."/>
            <person name="Hundley H."/>
            <person name="Kuo A."/>
            <person name="LaButti K."/>
            <person name="Lang B.F."/>
            <person name="Lipzen A."/>
            <person name="O'Donnell K."/>
            <person name="Pangilinan J."/>
            <person name="Reynolds N."/>
            <person name="Sandor L."/>
            <person name="Smith M.W."/>
            <person name="Tsang A."/>
            <person name="Grigoriev I.V."/>
            <person name="Stajich J.E."/>
            <person name="Spatafora J.W."/>
        </authorList>
    </citation>
    <scope>NUCLEOTIDE SEQUENCE</scope>
    <source>
        <strain evidence="2">RSA 2281</strain>
    </source>
</reference>
<keyword evidence="1" id="KW-0472">Membrane</keyword>
<comment type="caution">
    <text evidence="2">The sequence shown here is derived from an EMBL/GenBank/DDBJ whole genome shotgun (WGS) entry which is preliminary data.</text>
</comment>